<comment type="caution">
    <text evidence="2">The sequence shown here is derived from an EMBL/GenBank/DDBJ whole genome shotgun (WGS) entry which is preliminary data.</text>
</comment>
<proteinExistence type="predicted"/>
<feature type="region of interest" description="Disordered" evidence="1">
    <location>
        <begin position="1"/>
        <end position="25"/>
    </location>
</feature>
<reference evidence="2" key="1">
    <citation type="submission" date="2021-01" db="EMBL/GenBank/DDBJ databases">
        <title>Whole genome shotgun sequence of Actinoplanes nipponensis NBRC 14063.</title>
        <authorList>
            <person name="Komaki H."/>
            <person name="Tamura T."/>
        </authorList>
    </citation>
    <scope>NUCLEOTIDE SEQUENCE</scope>
    <source>
        <strain evidence="2">NBRC 14063</strain>
    </source>
</reference>
<sequence>MPDATSSAPSAPRGDDAKREPPPRALVEAAQHDYRTMLGRLVETTSAVRSQLDTGFTDFEAVADVWRSLRQQQDRPATMLLAAVAIVQLAKVPRPSPLGEPDTNQ</sequence>
<dbReference type="EMBL" id="BOMQ01000070">
    <property type="protein sequence ID" value="GIE52475.1"/>
    <property type="molecule type" value="Genomic_DNA"/>
</dbReference>
<dbReference type="RefSeq" id="WP_203773956.1">
    <property type="nucleotide sequence ID" value="NZ_BAAAYJ010000060.1"/>
</dbReference>
<dbReference type="Proteomes" id="UP000647172">
    <property type="component" value="Unassembled WGS sequence"/>
</dbReference>
<evidence type="ECO:0000256" key="1">
    <source>
        <dbReference type="SAM" id="MobiDB-lite"/>
    </source>
</evidence>
<organism evidence="2 3">
    <name type="scientific">Actinoplanes nipponensis</name>
    <dbReference type="NCBI Taxonomy" id="135950"/>
    <lineage>
        <taxon>Bacteria</taxon>
        <taxon>Bacillati</taxon>
        <taxon>Actinomycetota</taxon>
        <taxon>Actinomycetes</taxon>
        <taxon>Micromonosporales</taxon>
        <taxon>Micromonosporaceae</taxon>
        <taxon>Actinoplanes</taxon>
    </lineage>
</organism>
<evidence type="ECO:0000313" key="3">
    <source>
        <dbReference type="Proteomes" id="UP000647172"/>
    </source>
</evidence>
<accession>A0A919MWQ3</accession>
<name>A0A919MWQ3_9ACTN</name>
<protein>
    <submittedName>
        <fullName evidence="2">Uncharacterized protein</fullName>
    </submittedName>
</protein>
<evidence type="ECO:0000313" key="2">
    <source>
        <dbReference type="EMBL" id="GIE52475.1"/>
    </source>
</evidence>
<gene>
    <name evidence="2" type="ORF">Ani05nite_60090</name>
</gene>
<keyword evidence="3" id="KW-1185">Reference proteome</keyword>
<feature type="compositionally biased region" description="Basic and acidic residues" evidence="1">
    <location>
        <begin position="13"/>
        <end position="22"/>
    </location>
</feature>
<dbReference type="AlphaFoldDB" id="A0A919MWQ3"/>